<keyword evidence="3" id="KW-0328">Glycosyltransferase</keyword>
<keyword evidence="2" id="KW-1003">Cell membrane</keyword>
<dbReference type="Gene3D" id="3.90.550.10">
    <property type="entry name" value="Spore Coat Polysaccharide Biosynthesis Protein SpsA, Chain A"/>
    <property type="match status" value="1"/>
</dbReference>
<evidence type="ECO:0000256" key="2">
    <source>
        <dbReference type="ARBA" id="ARBA00022475"/>
    </source>
</evidence>
<dbReference type="PANTHER" id="PTHR43646">
    <property type="entry name" value="GLYCOSYLTRANSFERASE"/>
    <property type="match status" value="1"/>
</dbReference>
<evidence type="ECO:0000256" key="3">
    <source>
        <dbReference type="ARBA" id="ARBA00022676"/>
    </source>
</evidence>
<keyword evidence="7" id="KW-1185">Reference proteome</keyword>
<organism evidence="6 7">
    <name type="scientific">Ancylobacter rudongensis</name>
    <dbReference type="NCBI Taxonomy" id="177413"/>
    <lineage>
        <taxon>Bacteria</taxon>
        <taxon>Pseudomonadati</taxon>
        <taxon>Pseudomonadota</taxon>
        <taxon>Alphaproteobacteria</taxon>
        <taxon>Hyphomicrobiales</taxon>
        <taxon>Xanthobacteraceae</taxon>
        <taxon>Ancylobacter</taxon>
    </lineage>
</organism>
<dbReference type="PANTHER" id="PTHR43646:SF2">
    <property type="entry name" value="GLYCOSYLTRANSFERASE 2-LIKE DOMAIN-CONTAINING PROTEIN"/>
    <property type="match status" value="1"/>
</dbReference>
<dbReference type="GO" id="GO:0016757">
    <property type="term" value="F:glycosyltransferase activity"/>
    <property type="evidence" value="ECO:0007669"/>
    <property type="project" value="UniProtKB-KW"/>
</dbReference>
<sequence length="415" mass="44270">MSASISPLRLGLARLLEQRAGFSRLAPRVVVAVPARDEEARIERCLAALAGQRRAGRDASAFGVLVLANNCSDQTVCRARRILTAASLPHRVLSVDVPPAHANAGFARGLALDLAGTWIEHGGAKGALLTTDADTVVAPDWLARNLAGLSAGCGAVAGRFELDPVEAAALPLPLRRRRRTESAYEAALLALAGRLDPVPHDPWPNHWTASGASFAVSLAAYRQIGGQPEVEVGEDRALAAALACHDIPIRHDPDIVVTTSARLEGRASGGCAATLRQRLDHHDLPGDDKLEALPVALRRMVLRLRLRRAVAGGIEAREWERRLEVQPGALEEVARGTFGAVWARAEALSPLLAPRPLRPSQMEHHLVAARQLLRALDQASCGHEQVQTIILGALLGHERQGAGSGHDEELGRLIA</sequence>
<name>A0A1G4QJP3_9HYPH</name>
<dbReference type="InterPro" id="IPR029044">
    <property type="entry name" value="Nucleotide-diphossugar_trans"/>
</dbReference>
<keyword evidence="5" id="KW-0472">Membrane</keyword>
<protein>
    <submittedName>
        <fullName evidence="6">Glycosyltransferase like family 2</fullName>
    </submittedName>
</protein>
<evidence type="ECO:0000313" key="6">
    <source>
        <dbReference type="EMBL" id="SCW44645.1"/>
    </source>
</evidence>
<gene>
    <name evidence="6" type="ORF">SAMN05660859_1251</name>
</gene>
<keyword evidence="4 6" id="KW-0808">Transferase</keyword>
<evidence type="ECO:0000313" key="7">
    <source>
        <dbReference type="Proteomes" id="UP000198889"/>
    </source>
</evidence>
<comment type="subcellular location">
    <subcellularLocation>
        <location evidence="1">Cell membrane</location>
    </subcellularLocation>
</comment>
<accession>A0A1G4QJP3</accession>
<evidence type="ECO:0000256" key="1">
    <source>
        <dbReference type="ARBA" id="ARBA00004236"/>
    </source>
</evidence>
<dbReference type="Proteomes" id="UP000198889">
    <property type="component" value="Unassembled WGS sequence"/>
</dbReference>
<dbReference type="AlphaFoldDB" id="A0A1G4QJP3"/>
<dbReference type="GO" id="GO:0005886">
    <property type="term" value="C:plasma membrane"/>
    <property type="evidence" value="ECO:0007669"/>
    <property type="project" value="UniProtKB-SubCell"/>
</dbReference>
<dbReference type="SUPFAM" id="SSF53448">
    <property type="entry name" value="Nucleotide-diphospho-sugar transferases"/>
    <property type="match status" value="1"/>
</dbReference>
<evidence type="ECO:0000256" key="4">
    <source>
        <dbReference type="ARBA" id="ARBA00022679"/>
    </source>
</evidence>
<evidence type="ECO:0000256" key="5">
    <source>
        <dbReference type="ARBA" id="ARBA00023136"/>
    </source>
</evidence>
<proteinExistence type="predicted"/>
<dbReference type="STRING" id="177413.SAMN05660859_1251"/>
<dbReference type="EMBL" id="FMTP01000001">
    <property type="protein sequence ID" value="SCW44645.1"/>
    <property type="molecule type" value="Genomic_DNA"/>
</dbReference>
<reference evidence="7" key="1">
    <citation type="submission" date="2016-10" db="EMBL/GenBank/DDBJ databases">
        <authorList>
            <person name="Varghese N."/>
            <person name="Submissions S."/>
        </authorList>
    </citation>
    <scope>NUCLEOTIDE SEQUENCE [LARGE SCALE GENOMIC DNA]</scope>
    <source>
        <strain evidence="7">CGMCC 1.1761</strain>
    </source>
</reference>
<dbReference type="RefSeq" id="WP_091436958.1">
    <property type="nucleotide sequence ID" value="NZ_FMTP01000001.1"/>
</dbReference>